<dbReference type="SUPFAM" id="SSF52540">
    <property type="entry name" value="P-loop containing nucleoside triphosphate hydrolases"/>
    <property type="match status" value="1"/>
</dbReference>
<sequence>DTPLLRMLFVDTIQVDGDSEFKAPFKRLEELIGEQGKDFVASLYKIWGGESKGISTTLLQRMNAKHAVVFRQGGKMTIMTEHEDEIRYSSRYDFGMLYPKRIQVAITSAGKPVQKIQSEAWIEHDDRRFYYGIQLAPPGRKLKKDYYNLWQGFSVEPKKGDWSLYRQHLGLLVKGVPDHLDYVISWLADCVQNPGTQAGVALSFKGRMGVGKSTAAKWFGALFGAHFMHLDSEHRLLGSFNAHLHHAIVILADEAVWAAGKQGLGALKRMITEDTLSIEPKGLDVIEVDNMIHMIVCSNEDWFVPRHFDERRFAIFEVSDKHQEDHEFFGAVKKQLFQEGGLAALLYDLLEWKLTRNLRRFPDTEESERQKTHTMSAKHEWWYEQLISGAPWLDAQELP</sequence>
<dbReference type="EMBL" id="LAZR01054394">
    <property type="protein sequence ID" value="KKK78655.1"/>
    <property type="molecule type" value="Genomic_DNA"/>
</dbReference>
<dbReference type="Pfam" id="PF19263">
    <property type="entry name" value="DUF5906"/>
    <property type="match status" value="1"/>
</dbReference>
<protein>
    <recommendedName>
        <fullName evidence="1">NrS-1 polymerase-like helicase domain-containing protein</fullName>
    </recommendedName>
</protein>
<feature type="domain" description="NrS-1 polymerase-like helicase" evidence="1">
    <location>
        <begin position="204"/>
        <end position="312"/>
    </location>
</feature>
<proteinExistence type="predicted"/>
<organism evidence="2">
    <name type="scientific">marine sediment metagenome</name>
    <dbReference type="NCBI Taxonomy" id="412755"/>
    <lineage>
        <taxon>unclassified sequences</taxon>
        <taxon>metagenomes</taxon>
        <taxon>ecological metagenomes</taxon>
    </lineage>
</organism>
<accession>A0A0F8YXT7</accession>
<gene>
    <name evidence="2" type="ORF">LCGC14_2841400</name>
</gene>
<evidence type="ECO:0000259" key="1">
    <source>
        <dbReference type="Pfam" id="PF19263"/>
    </source>
</evidence>
<dbReference type="AlphaFoldDB" id="A0A0F8YXT7"/>
<dbReference type="Gene3D" id="3.40.50.300">
    <property type="entry name" value="P-loop containing nucleotide triphosphate hydrolases"/>
    <property type="match status" value="1"/>
</dbReference>
<name>A0A0F8YXT7_9ZZZZ</name>
<dbReference type="InterPro" id="IPR027417">
    <property type="entry name" value="P-loop_NTPase"/>
</dbReference>
<evidence type="ECO:0000313" key="2">
    <source>
        <dbReference type="EMBL" id="KKK78655.1"/>
    </source>
</evidence>
<reference evidence="2" key="1">
    <citation type="journal article" date="2015" name="Nature">
        <title>Complex archaea that bridge the gap between prokaryotes and eukaryotes.</title>
        <authorList>
            <person name="Spang A."/>
            <person name="Saw J.H."/>
            <person name="Jorgensen S.L."/>
            <person name="Zaremba-Niedzwiedzka K."/>
            <person name="Martijn J."/>
            <person name="Lind A.E."/>
            <person name="van Eijk R."/>
            <person name="Schleper C."/>
            <person name="Guy L."/>
            <person name="Ettema T.J."/>
        </authorList>
    </citation>
    <scope>NUCLEOTIDE SEQUENCE</scope>
</reference>
<feature type="non-terminal residue" evidence="2">
    <location>
        <position position="1"/>
    </location>
</feature>
<dbReference type="InterPro" id="IPR045455">
    <property type="entry name" value="NrS-1_pol-like_helicase"/>
</dbReference>
<comment type="caution">
    <text evidence="2">The sequence shown here is derived from an EMBL/GenBank/DDBJ whole genome shotgun (WGS) entry which is preliminary data.</text>
</comment>
<feature type="non-terminal residue" evidence="2">
    <location>
        <position position="399"/>
    </location>
</feature>